<accession>A0A645AR92</accession>
<proteinExistence type="predicted"/>
<gene>
    <name evidence="1" type="ORF">SDC9_102582</name>
</gene>
<name>A0A645AR92_9ZZZZ</name>
<reference evidence="1" key="1">
    <citation type="submission" date="2019-08" db="EMBL/GenBank/DDBJ databases">
        <authorList>
            <person name="Kucharzyk K."/>
            <person name="Murdoch R.W."/>
            <person name="Higgins S."/>
            <person name="Loffler F."/>
        </authorList>
    </citation>
    <scope>NUCLEOTIDE SEQUENCE</scope>
</reference>
<sequence>MGVFTDGDDRQSDRCRNGFLGSAAADVDSVCVDVDRLADHAGYRVDNGQDAVFLQQWTKLGHVVQHRCRRVAMDQGGIFEVGILFQIGAYRFGRDAAAVIETQDDRYAAINADEILEAFAVDAVVQYEHAVAGFRQARTSGLESQDPFTDKQQDLIRSAHDLPHFLADLTVIADERFVKVAVVGSFCTGQSHIFAHICRTRGVIRFVSHQEILLIIWYIADNFSK</sequence>
<dbReference type="EMBL" id="VSSQ01015434">
    <property type="protein sequence ID" value="MPM55785.1"/>
    <property type="molecule type" value="Genomic_DNA"/>
</dbReference>
<comment type="caution">
    <text evidence="1">The sequence shown here is derived from an EMBL/GenBank/DDBJ whole genome shotgun (WGS) entry which is preliminary data.</text>
</comment>
<protein>
    <submittedName>
        <fullName evidence="1">Uncharacterized protein</fullName>
    </submittedName>
</protein>
<organism evidence="1">
    <name type="scientific">bioreactor metagenome</name>
    <dbReference type="NCBI Taxonomy" id="1076179"/>
    <lineage>
        <taxon>unclassified sequences</taxon>
        <taxon>metagenomes</taxon>
        <taxon>ecological metagenomes</taxon>
    </lineage>
</organism>
<dbReference type="AlphaFoldDB" id="A0A645AR92"/>
<evidence type="ECO:0000313" key="1">
    <source>
        <dbReference type="EMBL" id="MPM55785.1"/>
    </source>
</evidence>